<dbReference type="InterPro" id="IPR002686">
    <property type="entry name" value="Transposase_17"/>
</dbReference>
<dbReference type="PANTHER" id="PTHR34322">
    <property type="entry name" value="TRANSPOSASE, Y1_TNP DOMAIN-CONTAINING"/>
    <property type="match status" value="1"/>
</dbReference>
<evidence type="ECO:0000313" key="3">
    <source>
        <dbReference type="Proteomes" id="UP000034135"/>
    </source>
</evidence>
<name>A0A0G1AW37_9BACT</name>
<feature type="domain" description="Transposase IS200-like" evidence="1">
    <location>
        <begin position="9"/>
        <end position="145"/>
    </location>
</feature>
<gene>
    <name evidence="2" type="ORF">UV33_C0011G0005</name>
</gene>
<proteinExistence type="predicted"/>
<dbReference type="SUPFAM" id="SSF143422">
    <property type="entry name" value="Transposase IS200-like"/>
    <property type="match status" value="1"/>
</dbReference>
<dbReference type="SMART" id="SM01321">
    <property type="entry name" value="Y1_Tnp"/>
    <property type="match status" value="1"/>
</dbReference>
<evidence type="ECO:0000259" key="1">
    <source>
        <dbReference type="SMART" id="SM01321"/>
    </source>
</evidence>
<reference evidence="2 3" key="1">
    <citation type="journal article" date="2015" name="Nature">
        <title>rRNA introns, odd ribosomes, and small enigmatic genomes across a large radiation of phyla.</title>
        <authorList>
            <person name="Brown C.T."/>
            <person name="Hug L.A."/>
            <person name="Thomas B.C."/>
            <person name="Sharon I."/>
            <person name="Castelle C.J."/>
            <person name="Singh A."/>
            <person name="Wilkins M.J."/>
            <person name="Williams K.H."/>
            <person name="Banfield J.F."/>
        </authorList>
    </citation>
    <scope>NUCLEOTIDE SEQUENCE [LARGE SCALE GENOMIC DNA]</scope>
</reference>
<dbReference type="EMBL" id="LCEB01000011">
    <property type="protein sequence ID" value="KKS65164.1"/>
    <property type="molecule type" value="Genomic_DNA"/>
</dbReference>
<dbReference type="GO" id="GO:0006313">
    <property type="term" value="P:DNA transposition"/>
    <property type="evidence" value="ECO:0007669"/>
    <property type="project" value="InterPro"/>
</dbReference>
<dbReference type="GO" id="GO:0004803">
    <property type="term" value="F:transposase activity"/>
    <property type="evidence" value="ECO:0007669"/>
    <property type="project" value="InterPro"/>
</dbReference>
<dbReference type="Proteomes" id="UP000034135">
    <property type="component" value="Unassembled WGS sequence"/>
</dbReference>
<protein>
    <recommendedName>
        <fullName evidence="1">Transposase IS200-like domain-containing protein</fullName>
    </recommendedName>
</protein>
<dbReference type="PANTHER" id="PTHR34322:SF2">
    <property type="entry name" value="TRANSPOSASE IS200-LIKE DOMAIN-CONTAINING PROTEIN"/>
    <property type="match status" value="1"/>
</dbReference>
<organism evidence="2 3">
    <name type="scientific">Candidatus Daviesbacteria bacterium GW2011_GWA1_42_6</name>
    <dbReference type="NCBI Taxonomy" id="1618420"/>
    <lineage>
        <taxon>Bacteria</taxon>
        <taxon>Candidatus Daviesiibacteriota</taxon>
    </lineage>
</organism>
<comment type="caution">
    <text evidence="2">The sequence shown here is derived from an EMBL/GenBank/DDBJ whole genome shotgun (WGS) entry which is preliminary data.</text>
</comment>
<dbReference type="Pfam" id="PF01797">
    <property type="entry name" value="Y1_Tnp"/>
    <property type="match status" value="1"/>
</dbReference>
<evidence type="ECO:0000313" key="2">
    <source>
        <dbReference type="EMBL" id="KKS65164.1"/>
    </source>
</evidence>
<dbReference type="GO" id="GO:0003677">
    <property type="term" value="F:DNA binding"/>
    <property type="evidence" value="ECO:0007669"/>
    <property type="project" value="InterPro"/>
</dbReference>
<dbReference type="Gene3D" id="3.30.70.1290">
    <property type="entry name" value="Transposase IS200-like"/>
    <property type="match status" value="1"/>
</dbReference>
<accession>A0A0G1AW37</accession>
<sequence>MPSRIIPFVNDHFYHIYNRGSEKRPIFENQRDYQRFLKTLRYYQIEGPKPRFSRFPSPLVNKLDESKQIVEIIAYCLMPNHFHLLIKQLKDGGITEFVGKLSNSYTKYYNTKNNRVGHLFQGEFKAVIIESDEQLTHVSRYLHLNPYVACLTKEVDQYKWTSYREYIDQGFPGLCSKEEVLSHFKGPQDYQQFVLDQASYALEIEFIKHQLIEEV</sequence>
<dbReference type="AlphaFoldDB" id="A0A0G1AW37"/>
<dbReference type="InterPro" id="IPR036515">
    <property type="entry name" value="Transposase_17_sf"/>
</dbReference>